<proteinExistence type="predicted"/>
<reference evidence="2" key="1">
    <citation type="journal article" date="2022" name="bioRxiv">
        <title>Sequencing and chromosome-scale assembly of the giantPleurodeles waltlgenome.</title>
        <authorList>
            <person name="Brown T."/>
            <person name="Elewa A."/>
            <person name="Iarovenko S."/>
            <person name="Subramanian E."/>
            <person name="Araus A.J."/>
            <person name="Petzold A."/>
            <person name="Susuki M."/>
            <person name="Suzuki K.-i.T."/>
            <person name="Hayashi T."/>
            <person name="Toyoda A."/>
            <person name="Oliveira C."/>
            <person name="Osipova E."/>
            <person name="Leigh N.D."/>
            <person name="Simon A."/>
            <person name="Yun M.H."/>
        </authorList>
    </citation>
    <scope>NUCLEOTIDE SEQUENCE</scope>
    <source>
        <strain evidence="2">20211129_DDA</strain>
        <tissue evidence="2">Liver</tissue>
    </source>
</reference>
<dbReference type="InterPro" id="IPR036507">
    <property type="entry name" value="Telomere_rpt-bd_fac_dimer_sf"/>
</dbReference>
<dbReference type="Proteomes" id="UP001066276">
    <property type="component" value="Chromosome 2_2"/>
</dbReference>
<evidence type="ECO:0000313" key="3">
    <source>
        <dbReference type="Proteomes" id="UP001066276"/>
    </source>
</evidence>
<dbReference type="SUPFAM" id="SSF63600">
    <property type="entry name" value="Telomeric repeat binding factor (TRF) dimerisation domain"/>
    <property type="match status" value="1"/>
</dbReference>
<protein>
    <submittedName>
        <fullName evidence="2">Uncharacterized protein</fullName>
    </submittedName>
</protein>
<sequence>MAAVKESPQQRVSSKMSAVQAMLTSAGPYEGTSFEPTQADNTAKTERTDTPIDTLEGQVKCEVCRGQCPATGHCMAAVEVATGWMLDFVFRCLCQHFKQQHMEDFERSRDALEGEYAPGLRSCFGGRKQMT</sequence>
<dbReference type="AlphaFoldDB" id="A0AAV7UUE8"/>
<feature type="region of interest" description="Disordered" evidence="1">
    <location>
        <begin position="27"/>
        <end position="51"/>
    </location>
</feature>
<comment type="caution">
    <text evidence="2">The sequence shown here is derived from an EMBL/GenBank/DDBJ whole genome shotgun (WGS) entry which is preliminary data.</text>
</comment>
<evidence type="ECO:0000256" key="1">
    <source>
        <dbReference type="SAM" id="MobiDB-lite"/>
    </source>
</evidence>
<dbReference type="EMBL" id="JANPWB010000004">
    <property type="protein sequence ID" value="KAJ1192508.1"/>
    <property type="molecule type" value="Genomic_DNA"/>
</dbReference>
<accession>A0AAV7UUE8</accession>
<evidence type="ECO:0000313" key="2">
    <source>
        <dbReference type="EMBL" id="KAJ1192508.1"/>
    </source>
</evidence>
<dbReference type="Gene3D" id="1.25.40.210">
    <property type="entry name" value="Telomere repeat-binding factor, dimerisation domain"/>
    <property type="match status" value="1"/>
</dbReference>
<name>A0AAV7UUE8_PLEWA</name>
<gene>
    <name evidence="2" type="ORF">NDU88_001815</name>
</gene>
<organism evidence="2 3">
    <name type="scientific">Pleurodeles waltl</name>
    <name type="common">Iberian ribbed newt</name>
    <dbReference type="NCBI Taxonomy" id="8319"/>
    <lineage>
        <taxon>Eukaryota</taxon>
        <taxon>Metazoa</taxon>
        <taxon>Chordata</taxon>
        <taxon>Craniata</taxon>
        <taxon>Vertebrata</taxon>
        <taxon>Euteleostomi</taxon>
        <taxon>Amphibia</taxon>
        <taxon>Batrachia</taxon>
        <taxon>Caudata</taxon>
        <taxon>Salamandroidea</taxon>
        <taxon>Salamandridae</taxon>
        <taxon>Pleurodelinae</taxon>
        <taxon>Pleurodeles</taxon>
    </lineage>
</organism>
<keyword evidence="3" id="KW-1185">Reference proteome</keyword>